<gene>
    <name evidence="1" type="ORF">METZ01_LOCUS394133</name>
</gene>
<dbReference type="EMBL" id="UINC01149051">
    <property type="protein sequence ID" value="SVD41279.1"/>
    <property type="molecule type" value="Genomic_DNA"/>
</dbReference>
<name>A0A382V450_9ZZZZ</name>
<evidence type="ECO:0000313" key="1">
    <source>
        <dbReference type="EMBL" id="SVD41279.1"/>
    </source>
</evidence>
<sequence length="22" mass="2538">MMEIVDESVYKLDVRLNPASDL</sequence>
<dbReference type="AlphaFoldDB" id="A0A382V450"/>
<organism evidence="1">
    <name type="scientific">marine metagenome</name>
    <dbReference type="NCBI Taxonomy" id="408172"/>
    <lineage>
        <taxon>unclassified sequences</taxon>
        <taxon>metagenomes</taxon>
        <taxon>ecological metagenomes</taxon>
    </lineage>
</organism>
<protein>
    <submittedName>
        <fullName evidence="1">Uncharacterized protein</fullName>
    </submittedName>
</protein>
<proteinExistence type="predicted"/>
<accession>A0A382V450</accession>
<feature type="non-terminal residue" evidence="1">
    <location>
        <position position="22"/>
    </location>
</feature>
<reference evidence="1" key="1">
    <citation type="submission" date="2018-05" db="EMBL/GenBank/DDBJ databases">
        <authorList>
            <person name="Lanie J.A."/>
            <person name="Ng W.-L."/>
            <person name="Kazmierczak K.M."/>
            <person name="Andrzejewski T.M."/>
            <person name="Davidsen T.M."/>
            <person name="Wayne K.J."/>
            <person name="Tettelin H."/>
            <person name="Glass J.I."/>
            <person name="Rusch D."/>
            <person name="Podicherti R."/>
            <person name="Tsui H.-C.T."/>
            <person name="Winkler M.E."/>
        </authorList>
    </citation>
    <scope>NUCLEOTIDE SEQUENCE</scope>
</reference>